<feature type="domain" description="Methylated-DNA-[protein]-cysteine S-methyltransferase DNA binding" evidence="7">
    <location>
        <begin position="93"/>
        <end position="171"/>
    </location>
</feature>
<evidence type="ECO:0000256" key="3">
    <source>
        <dbReference type="ARBA" id="ARBA00022679"/>
    </source>
</evidence>
<protein>
    <submittedName>
        <fullName evidence="9">Methylated-DNA--protein-cysteine methyltransferase</fullName>
    </submittedName>
</protein>
<evidence type="ECO:0000256" key="1">
    <source>
        <dbReference type="ARBA" id="ARBA00001286"/>
    </source>
</evidence>
<sequence length="192" mass="20380">MSATPFALLRETLASPIGTLVLLTDADGRLRVADFDEDQDRMEALLDRAYGRGGRSVSASRHLSRALRALTRYFDGDLTAVDEVETATGGTVLQRAVWAALRTVPAGTTESYGALAARIGHPRAVRPVGAANGANPICIVVPCHRVVGANGTLTGYGGGLDRKRWLLDHEARHAGVGDRKPPTDLFGAALLR</sequence>
<dbReference type="SUPFAM" id="SSF46767">
    <property type="entry name" value="Methylated DNA-protein cysteine methyltransferase, C-terminal domain"/>
    <property type="match status" value="1"/>
</dbReference>
<proteinExistence type="predicted"/>
<dbReference type="GO" id="GO:0008168">
    <property type="term" value="F:methyltransferase activity"/>
    <property type="evidence" value="ECO:0007669"/>
    <property type="project" value="UniProtKB-KW"/>
</dbReference>
<dbReference type="InterPro" id="IPR036631">
    <property type="entry name" value="MGMT_N_sf"/>
</dbReference>
<gene>
    <name evidence="9" type="primary">ogt</name>
    <name evidence="9" type="ORF">AFCDBAGC_0662</name>
</gene>
<dbReference type="Gene3D" id="3.30.160.70">
    <property type="entry name" value="Methylated DNA-protein cysteine methyltransferase domain"/>
    <property type="match status" value="1"/>
</dbReference>
<dbReference type="RefSeq" id="WP_147827783.1">
    <property type="nucleotide sequence ID" value="NZ_BPQG01000006.1"/>
</dbReference>
<dbReference type="EMBL" id="BPQG01000006">
    <property type="protein sequence ID" value="GJD42821.1"/>
    <property type="molecule type" value="Genomic_DNA"/>
</dbReference>
<dbReference type="PROSITE" id="PS00374">
    <property type="entry name" value="MGMT"/>
    <property type="match status" value="1"/>
</dbReference>
<dbReference type="PANTHER" id="PTHR10815:SF5">
    <property type="entry name" value="METHYLATED-DNA--PROTEIN-CYSTEINE METHYLTRANSFERASE"/>
    <property type="match status" value="1"/>
</dbReference>
<dbReference type="InterPro" id="IPR036217">
    <property type="entry name" value="MethylDNA_cys_MeTrfase_DNAb"/>
</dbReference>
<evidence type="ECO:0000256" key="6">
    <source>
        <dbReference type="ARBA" id="ARBA00049348"/>
    </source>
</evidence>
<evidence type="ECO:0000259" key="8">
    <source>
        <dbReference type="Pfam" id="PF02870"/>
    </source>
</evidence>
<dbReference type="PANTHER" id="PTHR10815">
    <property type="entry name" value="METHYLATED-DNA--PROTEIN-CYSTEINE METHYLTRANSFERASE"/>
    <property type="match status" value="1"/>
</dbReference>
<dbReference type="InterPro" id="IPR008332">
    <property type="entry name" value="MethylG_MeTrfase_N"/>
</dbReference>
<dbReference type="InterPro" id="IPR001497">
    <property type="entry name" value="MethylDNA_cys_MeTrfase_AS"/>
</dbReference>
<accession>A0ABQ4QCK2</accession>
<reference evidence="9 10" key="1">
    <citation type="journal article" date="2021" name="Front. Microbiol.">
        <title>Comprehensive Comparative Genomics and Phenotyping of Methylobacterium Species.</title>
        <authorList>
            <person name="Alessa O."/>
            <person name="Ogura Y."/>
            <person name="Fujitani Y."/>
            <person name="Takami H."/>
            <person name="Hayashi T."/>
            <person name="Sahin N."/>
            <person name="Tani A."/>
        </authorList>
    </citation>
    <scope>NUCLEOTIDE SEQUENCE [LARGE SCALE GENOMIC DNA]</scope>
    <source>
        <strain evidence="9 10">DSM 23679</strain>
    </source>
</reference>
<evidence type="ECO:0000256" key="4">
    <source>
        <dbReference type="ARBA" id="ARBA00022763"/>
    </source>
</evidence>
<dbReference type="InterPro" id="IPR036388">
    <property type="entry name" value="WH-like_DNA-bd_sf"/>
</dbReference>
<dbReference type="NCBIfam" id="TIGR00589">
    <property type="entry name" value="ogt"/>
    <property type="match status" value="1"/>
</dbReference>
<keyword evidence="2 9" id="KW-0489">Methyltransferase</keyword>
<keyword evidence="3" id="KW-0808">Transferase</keyword>
<evidence type="ECO:0000256" key="5">
    <source>
        <dbReference type="ARBA" id="ARBA00023204"/>
    </source>
</evidence>
<feature type="domain" description="Methylguanine DNA methyltransferase ribonuclease-like" evidence="8">
    <location>
        <begin position="9"/>
        <end position="82"/>
    </location>
</feature>
<keyword evidence="10" id="KW-1185">Reference proteome</keyword>
<evidence type="ECO:0000313" key="10">
    <source>
        <dbReference type="Proteomes" id="UP001055117"/>
    </source>
</evidence>
<name>A0ABQ4QCK2_9HYPH</name>
<comment type="catalytic activity">
    <reaction evidence="1">
        <text>a 4-O-methyl-thymidine in DNA + L-cysteinyl-[protein] = a thymidine in DNA + S-methyl-L-cysteinyl-[protein]</text>
        <dbReference type="Rhea" id="RHEA:53428"/>
        <dbReference type="Rhea" id="RHEA-COMP:10131"/>
        <dbReference type="Rhea" id="RHEA-COMP:10132"/>
        <dbReference type="Rhea" id="RHEA-COMP:13555"/>
        <dbReference type="Rhea" id="RHEA-COMP:13556"/>
        <dbReference type="ChEBI" id="CHEBI:29950"/>
        <dbReference type="ChEBI" id="CHEBI:82612"/>
        <dbReference type="ChEBI" id="CHEBI:137386"/>
        <dbReference type="ChEBI" id="CHEBI:137387"/>
        <dbReference type="EC" id="2.1.1.63"/>
    </reaction>
</comment>
<dbReference type="CDD" id="cd06445">
    <property type="entry name" value="ATase"/>
    <property type="match status" value="1"/>
</dbReference>
<dbReference type="GO" id="GO:0032259">
    <property type="term" value="P:methylation"/>
    <property type="evidence" value="ECO:0007669"/>
    <property type="project" value="UniProtKB-KW"/>
</dbReference>
<dbReference type="SUPFAM" id="SSF53155">
    <property type="entry name" value="Methylated DNA-protein cysteine methyltransferase domain"/>
    <property type="match status" value="1"/>
</dbReference>
<keyword evidence="4" id="KW-0227">DNA damage</keyword>
<comment type="catalytic activity">
    <reaction evidence="6">
        <text>a 6-O-methyl-2'-deoxyguanosine in DNA + L-cysteinyl-[protein] = S-methyl-L-cysteinyl-[protein] + a 2'-deoxyguanosine in DNA</text>
        <dbReference type="Rhea" id="RHEA:24000"/>
        <dbReference type="Rhea" id="RHEA-COMP:10131"/>
        <dbReference type="Rhea" id="RHEA-COMP:10132"/>
        <dbReference type="Rhea" id="RHEA-COMP:11367"/>
        <dbReference type="Rhea" id="RHEA-COMP:11368"/>
        <dbReference type="ChEBI" id="CHEBI:29950"/>
        <dbReference type="ChEBI" id="CHEBI:82612"/>
        <dbReference type="ChEBI" id="CHEBI:85445"/>
        <dbReference type="ChEBI" id="CHEBI:85448"/>
        <dbReference type="EC" id="2.1.1.63"/>
    </reaction>
</comment>
<evidence type="ECO:0000313" key="9">
    <source>
        <dbReference type="EMBL" id="GJD42821.1"/>
    </source>
</evidence>
<dbReference type="Gene3D" id="1.10.10.10">
    <property type="entry name" value="Winged helix-like DNA-binding domain superfamily/Winged helix DNA-binding domain"/>
    <property type="match status" value="1"/>
</dbReference>
<dbReference type="InterPro" id="IPR014048">
    <property type="entry name" value="MethylDNA_cys_MeTrfase_DNA-bd"/>
</dbReference>
<dbReference type="Proteomes" id="UP001055117">
    <property type="component" value="Unassembled WGS sequence"/>
</dbReference>
<organism evidence="9 10">
    <name type="scientific">Methylobacterium cerastii</name>
    <dbReference type="NCBI Taxonomy" id="932741"/>
    <lineage>
        <taxon>Bacteria</taxon>
        <taxon>Pseudomonadati</taxon>
        <taxon>Pseudomonadota</taxon>
        <taxon>Alphaproteobacteria</taxon>
        <taxon>Hyphomicrobiales</taxon>
        <taxon>Methylobacteriaceae</taxon>
        <taxon>Methylobacterium</taxon>
    </lineage>
</organism>
<dbReference type="Pfam" id="PF01035">
    <property type="entry name" value="DNA_binding_1"/>
    <property type="match status" value="1"/>
</dbReference>
<evidence type="ECO:0000259" key="7">
    <source>
        <dbReference type="Pfam" id="PF01035"/>
    </source>
</evidence>
<dbReference type="Pfam" id="PF02870">
    <property type="entry name" value="Methyltransf_1N"/>
    <property type="match status" value="1"/>
</dbReference>
<evidence type="ECO:0000256" key="2">
    <source>
        <dbReference type="ARBA" id="ARBA00022603"/>
    </source>
</evidence>
<keyword evidence="5" id="KW-0234">DNA repair</keyword>
<comment type="caution">
    <text evidence="9">The sequence shown here is derived from an EMBL/GenBank/DDBJ whole genome shotgun (WGS) entry which is preliminary data.</text>
</comment>